<gene>
    <name evidence="1" type="ORF">EVG73_25475</name>
</gene>
<evidence type="ECO:0000313" key="1">
    <source>
        <dbReference type="EMBL" id="ECB1915680.1"/>
    </source>
</evidence>
<name>A0A5X8Y1X0_SALNE</name>
<sequence length="370" mass="40019">MANTNPLETLKIKKLIGFKQITQGVITGNLITALKKCGIDNVISYSDMGSQFSVGQMSVLGNTFYGVKMDTPASKNIGSIVFDIGSIADMVNHPVQVGLRLTQSAYYGSSTSNSMLMVSKNPGDSHYDFTPRIELWGEDSSLYCELVFSAKKTGSTYSLTIDVYINKQRIGNYSNTYMNKGDHLGLQAGPSSMISSGTPFSLMAGDMYIAELDYNSDGTVTPQLLGNLTLEPFTVASYTGDKHTNTKNQDIVTALNTLDPNNDMGVLAIKPVEQAASVTFNAPDIAGKSIYGAALNIVYKDSIAPNNRLSYQITEGTTQLPEEMITERNADVAGFTTVSKILTVPATGGDWNAENLRFKLDMFNRGTDAE</sequence>
<comment type="caution">
    <text evidence="1">The sequence shown here is derived from an EMBL/GenBank/DDBJ whole genome shotgun (WGS) entry which is preliminary data.</text>
</comment>
<organism evidence="1">
    <name type="scientific">Salmonella newport</name>
    <dbReference type="NCBI Taxonomy" id="108619"/>
    <lineage>
        <taxon>Bacteria</taxon>
        <taxon>Pseudomonadati</taxon>
        <taxon>Pseudomonadota</taxon>
        <taxon>Gammaproteobacteria</taxon>
        <taxon>Enterobacterales</taxon>
        <taxon>Enterobacteriaceae</taxon>
        <taxon>Salmonella</taxon>
    </lineage>
</organism>
<proteinExistence type="predicted"/>
<protein>
    <submittedName>
        <fullName evidence="1">Uncharacterized protein</fullName>
    </submittedName>
</protein>
<dbReference type="EMBL" id="AAHWTY010000129">
    <property type="protein sequence ID" value="ECB1915680.1"/>
    <property type="molecule type" value="Genomic_DNA"/>
</dbReference>
<reference evidence="1" key="1">
    <citation type="submission" date="2019-01" db="EMBL/GenBank/DDBJ databases">
        <authorList>
            <person name="Ashton P.M."/>
            <person name="Dallman T."/>
            <person name="Nair S."/>
            <person name="De Pinna E."/>
            <person name="Peters T."/>
            <person name="Grant K."/>
        </authorList>
    </citation>
    <scope>NUCLEOTIDE SEQUENCE</scope>
    <source>
        <strain evidence="1">500372</strain>
    </source>
</reference>
<dbReference type="AlphaFoldDB" id="A0A5X8Y1X0"/>
<accession>A0A5X8Y1X0</accession>